<proteinExistence type="predicted"/>
<evidence type="ECO:0000313" key="2">
    <source>
        <dbReference type="Proteomes" id="UP001152888"/>
    </source>
</evidence>
<organism evidence="1 2">
    <name type="scientific">Acanthoscelides obtectus</name>
    <name type="common">Bean weevil</name>
    <name type="synonym">Bruchus obtectus</name>
    <dbReference type="NCBI Taxonomy" id="200917"/>
    <lineage>
        <taxon>Eukaryota</taxon>
        <taxon>Metazoa</taxon>
        <taxon>Ecdysozoa</taxon>
        <taxon>Arthropoda</taxon>
        <taxon>Hexapoda</taxon>
        <taxon>Insecta</taxon>
        <taxon>Pterygota</taxon>
        <taxon>Neoptera</taxon>
        <taxon>Endopterygota</taxon>
        <taxon>Coleoptera</taxon>
        <taxon>Polyphaga</taxon>
        <taxon>Cucujiformia</taxon>
        <taxon>Chrysomeloidea</taxon>
        <taxon>Chrysomelidae</taxon>
        <taxon>Bruchinae</taxon>
        <taxon>Bruchini</taxon>
        <taxon>Acanthoscelides</taxon>
    </lineage>
</organism>
<dbReference type="AlphaFoldDB" id="A0A9P0P201"/>
<dbReference type="Proteomes" id="UP001152888">
    <property type="component" value="Unassembled WGS sequence"/>
</dbReference>
<sequence length="44" mass="5163">MKNFLVKMTLMVITLRRICWTSKLLMTKTIQSPMMVSILKMTCP</sequence>
<gene>
    <name evidence="1" type="ORF">ACAOBT_LOCUS5324</name>
</gene>
<keyword evidence="2" id="KW-1185">Reference proteome</keyword>
<protein>
    <submittedName>
        <fullName evidence="1">Uncharacterized protein</fullName>
    </submittedName>
</protein>
<comment type="caution">
    <text evidence="1">The sequence shown here is derived from an EMBL/GenBank/DDBJ whole genome shotgun (WGS) entry which is preliminary data.</text>
</comment>
<name>A0A9P0P201_ACAOB</name>
<evidence type="ECO:0000313" key="1">
    <source>
        <dbReference type="EMBL" id="CAH1963650.1"/>
    </source>
</evidence>
<dbReference type="EMBL" id="CAKOFQ010006709">
    <property type="protein sequence ID" value="CAH1963650.1"/>
    <property type="molecule type" value="Genomic_DNA"/>
</dbReference>
<accession>A0A9P0P201</accession>
<reference evidence="1" key="1">
    <citation type="submission" date="2022-03" db="EMBL/GenBank/DDBJ databases">
        <authorList>
            <person name="Sayadi A."/>
        </authorList>
    </citation>
    <scope>NUCLEOTIDE SEQUENCE</scope>
</reference>